<feature type="compositionally biased region" description="Polar residues" evidence="1">
    <location>
        <begin position="171"/>
        <end position="180"/>
    </location>
</feature>
<feature type="compositionally biased region" description="Basic and acidic residues" evidence="1">
    <location>
        <begin position="79"/>
        <end position="114"/>
    </location>
</feature>
<feature type="compositionally biased region" description="Polar residues" evidence="1">
    <location>
        <begin position="381"/>
        <end position="398"/>
    </location>
</feature>
<keyword evidence="3" id="KW-1185">Reference proteome</keyword>
<sequence>MESSVFEMAHKLDAATCCKIKSSLKDKSFVNSGLIMFQERKEAIPEKAATPLTESKRTSVLCFRKVVYFQGKQLDNLKNHGCRPDARKPPETCRTDSPDADKYLQGKIWPDRTLRNRNTIIPPVTTPNTGTNSTQAVVQANAVPTYAQIASHPPSPRPRSPALTRPTTPTGNQETVQTVPHSMHAPPEPATSLATPTSIAQDGYPDDGFTTVERRRKDKGKGKDGQVSGANSSGFAIPSTSAPFLRTPPRPTPQPSYAVQTDPIQQEGTEPDGTVTITSIGIANAPALTDSPAPPSNPPMPIPTNEVPPSNATSQPVSTPQIFPGTGMVLDADDTTANAPREDSRKRKRARVEGRTDEHETSRTTPTPAWDEGAPDVTMDASLSNNSTPSLTPQQAATSPPVPGQASTPRSRLPNFTRYTRSELEGTSGSTTSSHPSTSRAVNTIDAPPSSQASIPPPPPTPHGAPTIASTLLNTVPPVQAAPPPAQNPIPVNLQLNIPPNPVPPLNNLQGAVAAPPAGGYPDSNGFHAGNVFKGQSPQQVAMWTQIHGQRDGFLVRVFNASQDHIAMTNRITAGLQALLPNHTTPTVAPPERDASYQGRGPVHFFVNDMDPAAIQVVLQRRVVNTIHDKYP</sequence>
<feature type="compositionally biased region" description="Low complexity" evidence="1">
    <location>
        <begin position="118"/>
        <end position="132"/>
    </location>
</feature>
<organism evidence="2 3">
    <name type="scientific">Dendrothele bispora (strain CBS 962.96)</name>
    <dbReference type="NCBI Taxonomy" id="1314807"/>
    <lineage>
        <taxon>Eukaryota</taxon>
        <taxon>Fungi</taxon>
        <taxon>Dikarya</taxon>
        <taxon>Basidiomycota</taxon>
        <taxon>Agaricomycotina</taxon>
        <taxon>Agaricomycetes</taxon>
        <taxon>Agaricomycetidae</taxon>
        <taxon>Agaricales</taxon>
        <taxon>Agaricales incertae sedis</taxon>
        <taxon>Dendrothele</taxon>
    </lineage>
</organism>
<feature type="compositionally biased region" description="Polar residues" evidence="1">
    <location>
        <begin position="228"/>
        <end position="242"/>
    </location>
</feature>
<dbReference type="AlphaFoldDB" id="A0A4V4HF67"/>
<reference evidence="2 3" key="1">
    <citation type="journal article" date="2019" name="Nat. Ecol. Evol.">
        <title>Megaphylogeny resolves global patterns of mushroom evolution.</title>
        <authorList>
            <person name="Varga T."/>
            <person name="Krizsan K."/>
            <person name="Foldi C."/>
            <person name="Dima B."/>
            <person name="Sanchez-Garcia M."/>
            <person name="Sanchez-Ramirez S."/>
            <person name="Szollosi G.J."/>
            <person name="Szarkandi J.G."/>
            <person name="Papp V."/>
            <person name="Albert L."/>
            <person name="Andreopoulos W."/>
            <person name="Angelini C."/>
            <person name="Antonin V."/>
            <person name="Barry K.W."/>
            <person name="Bougher N.L."/>
            <person name="Buchanan P."/>
            <person name="Buyck B."/>
            <person name="Bense V."/>
            <person name="Catcheside P."/>
            <person name="Chovatia M."/>
            <person name="Cooper J."/>
            <person name="Damon W."/>
            <person name="Desjardin D."/>
            <person name="Finy P."/>
            <person name="Geml J."/>
            <person name="Haridas S."/>
            <person name="Hughes K."/>
            <person name="Justo A."/>
            <person name="Karasinski D."/>
            <person name="Kautmanova I."/>
            <person name="Kiss B."/>
            <person name="Kocsube S."/>
            <person name="Kotiranta H."/>
            <person name="LaButti K.M."/>
            <person name="Lechner B.E."/>
            <person name="Liimatainen K."/>
            <person name="Lipzen A."/>
            <person name="Lukacs Z."/>
            <person name="Mihaltcheva S."/>
            <person name="Morgado L.N."/>
            <person name="Niskanen T."/>
            <person name="Noordeloos M.E."/>
            <person name="Ohm R.A."/>
            <person name="Ortiz-Santana B."/>
            <person name="Ovrebo C."/>
            <person name="Racz N."/>
            <person name="Riley R."/>
            <person name="Savchenko A."/>
            <person name="Shiryaev A."/>
            <person name="Soop K."/>
            <person name="Spirin V."/>
            <person name="Szebenyi C."/>
            <person name="Tomsovsky M."/>
            <person name="Tulloss R.E."/>
            <person name="Uehling J."/>
            <person name="Grigoriev I.V."/>
            <person name="Vagvolgyi C."/>
            <person name="Papp T."/>
            <person name="Martin F.M."/>
            <person name="Miettinen O."/>
            <person name="Hibbett D.S."/>
            <person name="Nagy L.G."/>
        </authorList>
    </citation>
    <scope>NUCLEOTIDE SEQUENCE [LARGE SCALE GENOMIC DNA]</scope>
    <source>
        <strain evidence="2 3">CBS 962.96</strain>
    </source>
</reference>
<feature type="region of interest" description="Disordered" evidence="1">
    <location>
        <begin position="79"/>
        <end position="132"/>
    </location>
</feature>
<feature type="region of interest" description="Disordered" evidence="1">
    <location>
        <begin position="148"/>
        <end position="469"/>
    </location>
</feature>
<feature type="compositionally biased region" description="Pro residues" evidence="1">
    <location>
        <begin position="292"/>
        <end position="302"/>
    </location>
</feature>
<feature type="compositionally biased region" description="Low complexity" evidence="1">
    <location>
        <begin position="160"/>
        <end position="170"/>
    </location>
</feature>
<feature type="compositionally biased region" description="Low complexity" evidence="1">
    <location>
        <begin position="425"/>
        <end position="440"/>
    </location>
</feature>
<gene>
    <name evidence="2" type="ORF">K435DRAFT_902794</name>
</gene>
<feature type="compositionally biased region" description="Basic and acidic residues" evidence="1">
    <location>
        <begin position="340"/>
        <end position="362"/>
    </location>
</feature>
<accession>A0A4V4HF67</accession>
<feature type="compositionally biased region" description="Polar residues" evidence="1">
    <location>
        <begin position="255"/>
        <end position="268"/>
    </location>
</feature>
<evidence type="ECO:0000256" key="1">
    <source>
        <dbReference type="SAM" id="MobiDB-lite"/>
    </source>
</evidence>
<protein>
    <submittedName>
        <fullName evidence="2">Uncharacterized protein</fullName>
    </submittedName>
</protein>
<name>A0A4V4HF67_DENBC</name>
<dbReference type="EMBL" id="ML179241">
    <property type="protein sequence ID" value="THU93715.1"/>
    <property type="molecule type" value="Genomic_DNA"/>
</dbReference>
<proteinExistence type="predicted"/>
<evidence type="ECO:0000313" key="2">
    <source>
        <dbReference type="EMBL" id="THU93715.1"/>
    </source>
</evidence>
<evidence type="ECO:0000313" key="3">
    <source>
        <dbReference type="Proteomes" id="UP000297245"/>
    </source>
</evidence>
<feature type="compositionally biased region" description="Polar residues" evidence="1">
    <location>
        <begin position="307"/>
        <end position="321"/>
    </location>
</feature>
<dbReference type="Proteomes" id="UP000297245">
    <property type="component" value="Unassembled WGS sequence"/>
</dbReference>